<evidence type="ECO:0000313" key="8">
    <source>
        <dbReference type="Proteomes" id="UP001328107"/>
    </source>
</evidence>
<evidence type="ECO:0000256" key="5">
    <source>
        <dbReference type="ARBA" id="ARBA00023136"/>
    </source>
</evidence>
<dbReference type="InterPro" id="IPR019421">
    <property type="entry name" value="7TM_GPCR_serpentine_rcpt_Srd"/>
</dbReference>
<organism evidence="7 8">
    <name type="scientific">Pristionchus mayeri</name>
    <dbReference type="NCBI Taxonomy" id="1317129"/>
    <lineage>
        <taxon>Eukaryota</taxon>
        <taxon>Metazoa</taxon>
        <taxon>Ecdysozoa</taxon>
        <taxon>Nematoda</taxon>
        <taxon>Chromadorea</taxon>
        <taxon>Rhabditida</taxon>
        <taxon>Rhabditina</taxon>
        <taxon>Diplogasteromorpha</taxon>
        <taxon>Diplogasteroidea</taxon>
        <taxon>Neodiplogasteridae</taxon>
        <taxon>Pristionchus</taxon>
    </lineage>
</organism>
<feature type="transmembrane region" description="Helical" evidence="6">
    <location>
        <begin position="129"/>
        <end position="147"/>
    </location>
</feature>
<evidence type="ECO:0000256" key="3">
    <source>
        <dbReference type="ARBA" id="ARBA00022692"/>
    </source>
</evidence>
<keyword evidence="3 6" id="KW-0812">Transmembrane</keyword>
<comment type="similarity">
    <text evidence="2">Belongs to the nematode receptor-like protein srd family.</text>
</comment>
<accession>A0AAN5CKM6</accession>
<feature type="non-terminal residue" evidence="7">
    <location>
        <position position="158"/>
    </location>
</feature>
<dbReference type="Proteomes" id="UP001328107">
    <property type="component" value="Unassembled WGS sequence"/>
</dbReference>
<dbReference type="EMBL" id="BTRK01000004">
    <property type="protein sequence ID" value="GMR46202.1"/>
    <property type="molecule type" value="Genomic_DNA"/>
</dbReference>
<dbReference type="GO" id="GO:0016020">
    <property type="term" value="C:membrane"/>
    <property type="evidence" value="ECO:0007669"/>
    <property type="project" value="UniProtKB-SubCell"/>
</dbReference>
<dbReference type="PANTHER" id="PTHR22945">
    <property type="entry name" value="SERPENTINE RECEPTOR, CLASS D DELTA"/>
    <property type="match status" value="1"/>
</dbReference>
<reference evidence="8" key="1">
    <citation type="submission" date="2022-10" db="EMBL/GenBank/DDBJ databases">
        <title>Genome assembly of Pristionchus species.</title>
        <authorList>
            <person name="Yoshida K."/>
            <person name="Sommer R.J."/>
        </authorList>
    </citation>
    <scope>NUCLEOTIDE SEQUENCE [LARGE SCALE GENOMIC DNA]</scope>
    <source>
        <strain evidence="8">RS5460</strain>
    </source>
</reference>
<evidence type="ECO:0000256" key="6">
    <source>
        <dbReference type="SAM" id="Phobius"/>
    </source>
</evidence>
<dbReference type="PANTHER" id="PTHR22945:SF40">
    <property type="entry name" value="SERPENTINE RECEPTOR, CLASS D (DELTA)-RELATED"/>
    <property type="match status" value="1"/>
</dbReference>
<evidence type="ECO:0000256" key="4">
    <source>
        <dbReference type="ARBA" id="ARBA00022989"/>
    </source>
</evidence>
<evidence type="ECO:0000256" key="2">
    <source>
        <dbReference type="ARBA" id="ARBA00009166"/>
    </source>
</evidence>
<dbReference type="AlphaFoldDB" id="A0AAN5CKM6"/>
<dbReference type="InterPro" id="IPR050920">
    <property type="entry name" value="Nematode_rcpt-like_delta"/>
</dbReference>
<comment type="caution">
    <text evidence="7">The sequence shown here is derived from an EMBL/GenBank/DDBJ whole genome shotgun (WGS) entry which is preliminary data.</text>
</comment>
<keyword evidence="8" id="KW-1185">Reference proteome</keyword>
<gene>
    <name evidence="7" type="ORF">PMAYCL1PPCAC_16397</name>
</gene>
<feature type="transmembrane region" description="Helical" evidence="6">
    <location>
        <begin position="92"/>
        <end position="117"/>
    </location>
</feature>
<evidence type="ECO:0000256" key="1">
    <source>
        <dbReference type="ARBA" id="ARBA00004141"/>
    </source>
</evidence>
<feature type="transmembrane region" description="Helical" evidence="6">
    <location>
        <begin position="43"/>
        <end position="63"/>
    </location>
</feature>
<protein>
    <recommendedName>
        <fullName evidence="9">G protein-coupled receptor</fullName>
    </recommendedName>
</protein>
<feature type="non-terminal residue" evidence="7">
    <location>
        <position position="1"/>
    </location>
</feature>
<comment type="subcellular location">
    <subcellularLocation>
        <location evidence="1">Membrane</location>
        <topology evidence="1">Multi-pass membrane protein</topology>
    </subcellularLocation>
</comment>
<name>A0AAN5CKM6_9BILA</name>
<evidence type="ECO:0000313" key="7">
    <source>
        <dbReference type="EMBL" id="GMR46202.1"/>
    </source>
</evidence>
<keyword evidence="4 6" id="KW-1133">Transmembrane helix</keyword>
<proteinExistence type="inferred from homology"/>
<evidence type="ECO:0008006" key="9">
    <source>
        <dbReference type="Google" id="ProtNLM"/>
    </source>
</evidence>
<keyword evidence="5 6" id="KW-0472">Membrane</keyword>
<dbReference type="Pfam" id="PF10317">
    <property type="entry name" value="7TM_GPCR_Srd"/>
    <property type="match status" value="1"/>
</dbReference>
<sequence>VPFLISHDSSNEIRRTLSVAKPGYVAEEYAVEGHVNIFKWSSVLAVVAITASSLPIPIVIIALRAKALSIIHKNASEMSEKTMRMHHTLTEVLSLQAVLPVFFVCGVIDLLTCQFNIVTCSPIQEHLMMQAGSFIPLIAPAITLYYVQPYRRLITQSI</sequence>